<dbReference type="Proteomes" id="UP000218334">
    <property type="component" value="Unassembled WGS sequence"/>
</dbReference>
<dbReference type="AlphaFoldDB" id="A0A2H3BGA4"/>
<evidence type="ECO:0000313" key="1">
    <source>
        <dbReference type="EMBL" id="PBK63607.1"/>
    </source>
</evidence>
<dbReference type="EMBL" id="KZ293457">
    <property type="protein sequence ID" value="PBK63607.1"/>
    <property type="molecule type" value="Genomic_DNA"/>
</dbReference>
<protein>
    <submittedName>
        <fullName evidence="1">Uncharacterized protein</fullName>
    </submittedName>
</protein>
<name>A0A2H3BGA4_9AGAR</name>
<gene>
    <name evidence="1" type="ORF">ARMSODRAFT_1023808</name>
</gene>
<evidence type="ECO:0000313" key="2">
    <source>
        <dbReference type="Proteomes" id="UP000218334"/>
    </source>
</evidence>
<keyword evidence="2" id="KW-1185">Reference proteome</keyword>
<organism evidence="1 2">
    <name type="scientific">Armillaria solidipes</name>
    <dbReference type="NCBI Taxonomy" id="1076256"/>
    <lineage>
        <taxon>Eukaryota</taxon>
        <taxon>Fungi</taxon>
        <taxon>Dikarya</taxon>
        <taxon>Basidiomycota</taxon>
        <taxon>Agaricomycotina</taxon>
        <taxon>Agaricomycetes</taxon>
        <taxon>Agaricomycetidae</taxon>
        <taxon>Agaricales</taxon>
        <taxon>Marasmiineae</taxon>
        <taxon>Physalacriaceae</taxon>
        <taxon>Armillaria</taxon>
    </lineage>
</organism>
<proteinExistence type="predicted"/>
<accession>A0A2H3BGA4</accession>
<sequence>MCLTLHFTEDQIDFLHKALPDFLHEAEEFKKQFVSLLTFEFVHRWPESMDEEESRAGMPSKATAQRIMMAMRQLDFEQTPYVPPTSRHAQHQRAARECWTANSGVCCLTRPSFFESRHTTSYYHIQSHGMMLQTCFVPIRFGLAEQAHIAQAAMYWKRAAREGQDTERCYVLLFLKEHLKLFQIPLRTGISLAKATAIKKLVLVRHLQWSYWTSLTIARLADASEEPPYPALYDTHGRRLRTLYKHAQREAASEQEVAALNRLLRKRAGPSTLRKKQTGNAKKTGIKKTGNVYVLQEYYEAEYERLVAEEEQWALANGLASTIK</sequence>
<reference evidence="2" key="1">
    <citation type="journal article" date="2017" name="Nat. Ecol. Evol.">
        <title>Genome expansion and lineage-specific genetic innovations in the forest pathogenic fungi Armillaria.</title>
        <authorList>
            <person name="Sipos G."/>
            <person name="Prasanna A.N."/>
            <person name="Walter M.C."/>
            <person name="O'Connor E."/>
            <person name="Balint B."/>
            <person name="Krizsan K."/>
            <person name="Kiss B."/>
            <person name="Hess J."/>
            <person name="Varga T."/>
            <person name="Slot J."/>
            <person name="Riley R."/>
            <person name="Boka B."/>
            <person name="Rigling D."/>
            <person name="Barry K."/>
            <person name="Lee J."/>
            <person name="Mihaltcheva S."/>
            <person name="LaButti K."/>
            <person name="Lipzen A."/>
            <person name="Waldron R."/>
            <person name="Moloney N.M."/>
            <person name="Sperisen C."/>
            <person name="Kredics L."/>
            <person name="Vagvoelgyi C."/>
            <person name="Patrignani A."/>
            <person name="Fitzpatrick D."/>
            <person name="Nagy I."/>
            <person name="Doyle S."/>
            <person name="Anderson J.B."/>
            <person name="Grigoriev I.V."/>
            <person name="Gueldener U."/>
            <person name="Muensterkoetter M."/>
            <person name="Nagy L.G."/>
        </authorList>
    </citation>
    <scope>NUCLEOTIDE SEQUENCE [LARGE SCALE GENOMIC DNA]</scope>
    <source>
        <strain evidence="2">28-4</strain>
    </source>
</reference>